<evidence type="ECO:0000313" key="6">
    <source>
        <dbReference type="Proteomes" id="UP000054166"/>
    </source>
</evidence>
<dbReference type="SMART" id="SM00320">
    <property type="entry name" value="WD40"/>
    <property type="match status" value="7"/>
</dbReference>
<dbReference type="PANTHER" id="PTHR22847:SF637">
    <property type="entry name" value="WD REPEAT DOMAIN 5B"/>
    <property type="match status" value="1"/>
</dbReference>
<dbReference type="SUPFAM" id="SSF50978">
    <property type="entry name" value="WD40 repeat-like"/>
    <property type="match status" value="2"/>
</dbReference>
<dbReference type="PROSITE" id="PS50837">
    <property type="entry name" value="NACHT"/>
    <property type="match status" value="1"/>
</dbReference>
<proteinExistence type="predicted"/>
<dbReference type="InterPro" id="IPR027417">
    <property type="entry name" value="P-loop_NTPase"/>
</dbReference>
<dbReference type="PROSITE" id="PS00678">
    <property type="entry name" value="WD_REPEATS_1"/>
    <property type="match status" value="2"/>
</dbReference>
<keyword evidence="1 3" id="KW-0853">WD repeat</keyword>
<dbReference type="PANTHER" id="PTHR22847">
    <property type="entry name" value="WD40 REPEAT PROTEIN"/>
    <property type="match status" value="1"/>
</dbReference>
<reference evidence="6" key="2">
    <citation type="submission" date="2015-01" db="EMBL/GenBank/DDBJ databases">
        <title>Evolutionary Origins and Diversification of the Mycorrhizal Mutualists.</title>
        <authorList>
            <consortium name="DOE Joint Genome Institute"/>
            <consortium name="Mycorrhizal Genomics Consortium"/>
            <person name="Kohler A."/>
            <person name="Kuo A."/>
            <person name="Nagy L.G."/>
            <person name="Floudas D."/>
            <person name="Copeland A."/>
            <person name="Barry K.W."/>
            <person name="Cichocki N."/>
            <person name="Veneault-Fourrey C."/>
            <person name="LaButti K."/>
            <person name="Lindquist E.A."/>
            <person name="Lipzen A."/>
            <person name="Lundell T."/>
            <person name="Morin E."/>
            <person name="Murat C."/>
            <person name="Riley R."/>
            <person name="Ohm R."/>
            <person name="Sun H."/>
            <person name="Tunlid A."/>
            <person name="Henrissat B."/>
            <person name="Grigoriev I.V."/>
            <person name="Hibbett D.S."/>
            <person name="Martin F."/>
        </authorList>
    </citation>
    <scope>NUCLEOTIDE SEQUENCE [LARGE SCALE GENOMIC DNA]</scope>
    <source>
        <strain evidence="6">F 1598</strain>
    </source>
</reference>
<accession>A0A0C3CF11</accession>
<dbReference type="STRING" id="765440.A0A0C3CF11"/>
<dbReference type="PROSITE" id="PS50082">
    <property type="entry name" value="WD_REPEATS_2"/>
    <property type="match status" value="3"/>
</dbReference>
<dbReference type="Pfam" id="PF24883">
    <property type="entry name" value="NPHP3_N"/>
    <property type="match status" value="1"/>
</dbReference>
<dbReference type="InterPro" id="IPR036322">
    <property type="entry name" value="WD40_repeat_dom_sf"/>
</dbReference>
<protein>
    <recommendedName>
        <fullName evidence="4">NACHT domain-containing protein</fullName>
    </recommendedName>
</protein>
<dbReference type="InterPro" id="IPR001680">
    <property type="entry name" value="WD40_rpt"/>
</dbReference>
<reference evidence="5 6" key="1">
    <citation type="submission" date="2014-04" db="EMBL/GenBank/DDBJ databases">
        <authorList>
            <consortium name="DOE Joint Genome Institute"/>
            <person name="Kuo A."/>
            <person name="Tarkka M."/>
            <person name="Buscot F."/>
            <person name="Kohler A."/>
            <person name="Nagy L.G."/>
            <person name="Floudas D."/>
            <person name="Copeland A."/>
            <person name="Barry K.W."/>
            <person name="Cichocki N."/>
            <person name="Veneault-Fourrey C."/>
            <person name="LaButti K."/>
            <person name="Lindquist E.A."/>
            <person name="Lipzen A."/>
            <person name="Lundell T."/>
            <person name="Morin E."/>
            <person name="Murat C."/>
            <person name="Sun H."/>
            <person name="Tunlid A."/>
            <person name="Henrissat B."/>
            <person name="Grigoriev I.V."/>
            <person name="Hibbett D.S."/>
            <person name="Martin F."/>
            <person name="Nordberg H.P."/>
            <person name="Cantor M.N."/>
            <person name="Hua S.X."/>
        </authorList>
    </citation>
    <scope>NUCLEOTIDE SEQUENCE [LARGE SCALE GENOMIC DNA]</scope>
    <source>
        <strain evidence="5 6">F 1598</strain>
    </source>
</reference>
<dbReference type="InParanoid" id="A0A0C3CF11"/>
<feature type="repeat" description="WD" evidence="3">
    <location>
        <begin position="665"/>
        <end position="705"/>
    </location>
</feature>
<sequence>MRWWLMLPRAVRAGYSSGNHKPCLNGTREGVLCDIEAWEAGKINELVYWLKGVAGCGKSTIAQTFAERSAAHGNLGASFFCSRDYPDRRNLHLIFPTLAYHLAYFSANFKTALVSIIRANPDVQHDALHIQLEKLLVRPFKQTGLSATIVVDALDECEDREPVSEFLSALAAHIDTIPAVKFFITGRPEDRIRSGFKLPSLRTKELPLHDVESAIVDSDIKSFVKTRLDEVAARRRQSISGQWPSDRDIATILKKTAGLFIIASVIVRFIDSPYASPQKRLKLIVDLPDSTIYEGKGKSGVDVVYHQILSGSFEDADENDPDFLGQLHLVVGSIVLALNPLSQSASDPIRILHKSFADFITDQQRCLDGRYLINALTHNSELGVRCLKLMKMKLMKNICRLPPYVMNDDVKDLPARRERYIGSALSIIKLVRDFLAQHLLSWLEVLSIEDIYYVAIYSLRDLVLWLNNSPAQDLLDLIDDCERFVLRSFDGIKQSAMHIYHSALSWAPTTSRTRILYEHELVHETKLLNAVGTTWDACIRIFPVGEKARAIVFSQKGPLIAARGSFWVKIFDTMTGANRATFHEDTLINSITFSPDDNFLATGISGGTLNVWDVQTGTLFRTLKSDTQKVYAVSFSPGGNMIAAGGSNGTIQIWNILSGGCDYKSHHHSAAVNSVCWLGDEQVVSGSSDGTVRIWNVQQTHCSSICARYPTRVTDLASSRGSILVTSADGTRKIYDSQSGDIIHTMSEDFTCCRLSVNGDKILVASKNSGFIWDLTSKTKVQSFGYNGDGAMFSPDGTYVASIYGKFLKIWKTQTGDEVQGPFTDLLNEEIDDIVCAPDGRLVAFEFKYCRWRVLDMTTSHSLFPFVDRIESVAFSLTFVAFLRVYFNGQFNTREVEIWNTHIPRLHRTIKVDNNVLNIALSLDDSRLVSLSSNCVKLWDLETNECLAHLDYNGYLPMNGRVSFASDGASVSVEHDGRPNRWHISPASHINRTRPFIRNNDDTKTKLGMVFVPIAEKQSNQDAPRQSYRCDKDGEWMLDQRSRRILWIPPDERPRESKMHRRMVIVETESGKKYAVIPPSS</sequence>
<name>A0A0C3CF11_PILCF</name>
<feature type="domain" description="NACHT" evidence="4">
    <location>
        <begin position="46"/>
        <end position="188"/>
    </location>
</feature>
<dbReference type="Pfam" id="PF23760">
    <property type="entry name" value="Beta-prop_DCAF12"/>
    <property type="match status" value="1"/>
</dbReference>
<dbReference type="InterPro" id="IPR019775">
    <property type="entry name" value="WD40_repeat_CS"/>
</dbReference>
<feature type="repeat" description="WD" evidence="3">
    <location>
        <begin position="588"/>
        <end position="622"/>
    </location>
</feature>
<dbReference type="Proteomes" id="UP000054166">
    <property type="component" value="Unassembled WGS sequence"/>
</dbReference>
<dbReference type="Gene3D" id="2.130.10.10">
    <property type="entry name" value="YVTN repeat-like/Quinoprotein amine dehydrogenase"/>
    <property type="match status" value="3"/>
</dbReference>
<dbReference type="InterPro" id="IPR007111">
    <property type="entry name" value="NACHT_NTPase"/>
</dbReference>
<keyword evidence="2" id="KW-0677">Repeat</keyword>
<dbReference type="CDD" id="cd00200">
    <property type="entry name" value="WD40"/>
    <property type="match status" value="1"/>
</dbReference>
<feature type="repeat" description="WD" evidence="3">
    <location>
        <begin position="623"/>
        <end position="656"/>
    </location>
</feature>
<dbReference type="GO" id="GO:1990234">
    <property type="term" value="C:transferase complex"/>
    <property type="evidence" value="ECO:0007669"/>
    <property type="project" value="UniProtKB-ARBA"/>
</dbReference>
<organism evidence="5 6">
    <name type="scientific">Piloderma croceum (strain F 1598)</name>
    <dbReference type="NCBI Taxonomy" id="765440"/>
    <lineage>
        <taxon>Eukaryota</taxon>
        <taxon>Fungi</taxon>
        <taxon>Dikarya</taxon>
        <taxon>Basidiomycota</taxon>
        <taxon>Agaricomycotina</taxon>
        <taxon>Agaricomycetes</taxon>
        <taxon>Agaricomycetidae</taxon>
        <taxon>Atheliales</taxon>
        <taxon>Atheliaceae</taxon>
        <taxon>Piloderma</taxon>
    </lineage>
</organism>
<dbReference type="InterPro" id="IPR015943">
    <property type="entry name" value="WD40/YVTN_repeat-like_dom_sf"/>
</dbReference>
<dbReference type="EMBL" id="KN832977">
    <property type="protein sequence ID" value="KIM88332.1"/>
    <property type="molecule type" value="Genomic_DNA"/>
</dbReference>
<gene>
    <name evidence="5" type="ORF">PILCRDRAFT_254085</name>
</gene>
<dbReference type="HOGENOM" id="CLU_000288_6_3_1"/>
<keyword evidence="6" id="KW-1185">Reference proteome</keyword>
<evidence type="ECO:0000256" key="1">
    <source>
        <dbReference type="ARBA" id="ARBA00022574"/>
    </source>
</evidence>
<dbReference type="OrthoDB" id="538223at2759"/>
<dbReference type="PROSITE" id="PS50294">
    <property type="entry name" value="WD_REPEATS_REGION"/>
    <property type="match status" value="3"/>
</dbReference>
<dbReference type="InterPro" id="IPR056884">
    <property type="entry name" value="NPHP3-like_N"/>
</dbReference>
<evidence type="ECO:0000313" key="5">
    <source>
        <dbReference type="EMBL" id="KIM88332.1"/>
    </source>
</evidence>
<dbReference type="SUPFAM" id="SSF52540">
    <property type="entry name" value="P-loop containing nucleoside triphosphate hydrolases"/>
    <property type="match status" value="1"/>
</dbReference>
<dbReference type="Pfam" id="PF00400">
    <property type="entry name" value="WD40"/>
    <property type="match status" value="1"/>
</dbReference>
<evidence type="ECO:0000256" key="3">
    <source>
        <dbReference type="PROSITE-ProRule" id="PRU00221"/>
    </source>
</evidence>
<dbReference type="InterPro" id="IPR056151">
    <property type="entry name" value="Beta-prop_DCAF12"/>
</dbReference>
<dbReference type="AlphaFoldDB" id="A0A0C3CF11"/>
<evidence type="ECO:0000259" key="4">
    <source>
        <dbReference type="PROSITE" id="PS50837"/>
    </source>
</evidence>
<evidence type="ECO:0000256" key="2">
    <source>
        <dbReference type="ARBA" id="ARBA00022737"/>
    </source>
</evidence>